<accession>A0A2T4IIP8</accession>
<dbReference type="Proteomes" id="UP000241193">
    <property type="component" value="Unassembled WGS sequence"/>
</dbReference>
<comment type="subunit">
    <text evidence="3 6">Homotrimer; associates with NifD.</text>
</comment>
<name>A0A2T4IIP8_9RHOO</name>
<dbReference type="EMBL" id="PZKC01000002">
    <property type="protein sequence ID" value="PTD97648.1"/>
    <property type="molecule type" value="Genomic_DNA"/>
</dbReference>
<dbReference type="HAMAP" id="MF_00529">
    <property type="entry name" value="NifW"/>
    <property type="match status" value="1"/>
</dbReference>
<comment type="caution">
    <text evidence="7">The sequence shown here is derived from an EMBL/GenBank/DDBJ whole genome shotgun (WGS) entry which is preliminary data.</text>
</comment>
<evidence type="ECO:0000256" key="4">
    <source>
        <dbReference type="ARBA" id="ARBA00016274"/>
    </source>
</evidence>
<organism evidence="7 8">
    <name type="scientific">Pseudothauera lacus</name>
    <dbReference type="NCBI Taxonomy" id="2136175"/>
    <lineage>
        <taxon>Bacteria</taxon>
        <taxon>Pseudomonadati</taxon>
        <taxon>Pseudomonadota</taxon>
        <taxon>Betaproteobacteria</taxon>
        <taxon>Rhodocyclales</taxon>
        <taxon>Zoogloeaceae</taxon>
        <taxon>Pseudothauera</taxon>
    </lineage>
</organism>
<evidence type="ECO:0000256" key="5">
    <source>
        <dbReference type="ARBA" id="ARBA00023231"/>
    </source>
</evidence>
<dbReference type="RefSeq" id="WP_107492168.1">
    <property type="nucleotide sequence ID" value="NZ_PZKC01000002.1"/>
</dbReference>
<keyword evidence="8" id="KW-1185">Reference proteome</keyword>
<evidence type="ECO:0000313" key="8">
    <source>
        <dbReference type="Proteomes" id="UP000241193"/>
    </source>
</evidence>
<keyword evidence="5 6" id="KW-0535">Nitrogen fixation</keyword>
<evidence type="ECO:0000256" key="2">
    <source>
        <dbReference type="ARBA" id="ARBA00008351"/>
    </source>
</evidence>
<dbReference type="PIRSF" id="PIRSF005790">
    <property type="entry name" value="NifW"/>
    <property type="match status" value="1"/>
</dbReference>
<sequence length="105" mass="11910">MEDLSLEEALEELSTAEDFLDYFGIAYDPAVVHVNRLHILQRYHDYLANNPAPQGDDAAARAHYQRFLELAYRDFTVSDAVTEKVFAVFRKASGTAFVPLSSIQR</sequence>
<reference evidence="7 8" key="1">
    <citation type="submission" date="2018-03" db="EMBL/GenBank/DDBJ databases">
        <authorList>
            <person name="Keele B.F."/>
        </authorList>
    </citation>
    <scope>NUCLEOTIDE SEQUENCE [LARGE SCALE GENOMIC DNA]</scope>
    <source>
        <strain evidence="7 8">D20</strain>
    </source>
</reference>
<dbReference type="GO" id="GO:0009399">
    <property type="term" value="P:nitrogen fixation"/>
    <property type="evidence" value="ECO:0007669"/>
    <property type="project" value="UniProtKB-UniRule"/>
</dbReference>
<evidence type="ECO:0000256" key="6">
    <source>
        <dbReference type="HAMAP-Rule" id="MF_00529"/>
    </source>
</evidence>
<evidence type="ECO:0000256" key="1">
    <source>
        <dbReference type="ARBA" id="ARBA00002247"/>
    </source>
</evidence>
<comment type="function">
    <text evidence="1 6">May protect the nitrogenase Fe-Mo protein from oxidative damage.</text>
</comment>
<proteinExistence type="inferred from homology"/>
<dbReference type="Pfam" id="PF03206">
    <property type="entry name" value="NifW"/>
    <property type="match status" value="1"/>
</dbReference>
<dbReference type="AlphaFoldDB" id="A0A2T4IIP8"/>
<dbReference type="InterPro" id="IPR004893">
    <property type="entry name" value="NifW"/>
</dbReference>
<dbReference type="OrthoDB" id="9811868at2"/>
<gene>
    <name evidence="6" type="primary">nifW</name>
    <name evidence="7" type="ORF">C8261_02935</name>
</gene>
<comment type="similarity">
    <text evidence="2 6">Belongs to the NifW family.</text>
</comment>
<evidence type="ECO:0000313" key="7">
    <source>
        <dbReference type="EMBL" id="PTD97648.1"/>
    </source>
</evidence>
<reference evidence="7 8" key="2">
    <citation type="submission" date="2018-04" db="EMBL/GenBank/DDBJ databases">
        <title>Thauera lacus sp. nov., isolated from an saline lake in Inner Mongolia, China.</title>
        <authorList>
            <person name="Liang Q.-Y."/>
        </authorList>
    </citation>
    <scope>NUCLEOTIDE SEQUENCE [LARGE SCALE GENOMIC DNA]</scope>
    <source>
        <strain evidence="7 8">D20</strain>
    </source>
</reference>
<protein>
    <recommendedName>
        <fullName evidence="4 6">Nitrogenase-stabilizing/protective protein NifW</fullName>
    </recommendedName>
</protein>
<evidence type="ECO:0000256" key="3">
    <source>
        <dbReference type="ARBA" id="ARBA00011284"/>
    </source>
</evidence>